<evidence type="ECO:0000256" key="1">
    <source>
        <dbReference type="SAM" id="MobiDB-lite"/>
    </source>
</evidence>
<reference evidence="3" key="3">
    <citation type="submission" date="2015-06" db="UniProtKB">
        <authorList>
            <consortium name="EnsemblMetazoa"/>
        </authorList>
    </citation>
    <scope>IDENTIFICATION</scope>
</reference>
<evidence type="ECO:0000313" key="3">
    <source>
        <dbReference type="EnsemblMetazoa" id="CapteP194891"/>
    </source>
</evidence>
<reference evidence="2 4" key="2">
    <citation type="journal article" date="2013" name="Nature">
        <title>Insights into bilaterian evolution from three spiralian genomes.</title>
        <authorList>
            <person name="Simakov O."/>
            <person name="Marletaz F."/>
            <person name="Cho S.J."/>
            <person name="Edsinger-Gonzales E."/>
            <person name="Havlak P."/>
            <person name="Hellsten U."/>
            <person name="Kuo D.H."/>
            <person name="Larsson T."/>
            <person name="Lv J."/>
            <person name="Arendt D."/>
            <person name="Savage R."/>
            <person name="Osoegawa K."/>
            <person name="de Jong P."/>
            <person name="Grimwood J."/>
            <person name="Chapman J.A."/>
            <person name="Shapiro H."/>
            <person name="Aerts A."/>
            <person name="Otillar R.P."/>
            <person name="Terry A.Y."/>
            <person name="Boore J.L."/>
            <person name="Grigoriev I.V."/>
            <person name="Lindberg D.R."/>
            <person name="Seaver E.C."/>
            <person name="Weisblat D.A."/>
            <person name="Putnam N.H."/>
            <person name="Rokhsar D.S."/>
        </authorList>
    </citation>
    <scope>NUCLEOTIDE SEQUENCE</scope>
    <source>
        <strain evidence="2 4">I ESC-2004</strain>
    </source>
</reference>
<dbReference type="AlphaFoldDB" id="R7TL99"/>
<protein>
    <submittedName>
        <fullName evidence="2 3">Uncharacterized protein</fullName>
    </submittedName>
</protein>
<dbReference type="EMBL" id="AMQN01012286">
    <property type="status" value="NOT_ANNOTATED_CDS"/>
    <property type="molecule type" value="Genomic_DNA"/>
</dbReference>
<name>R7TL99_CAPTE</name>
<evidence type="ECO:0000313" key="2">
    <source>
        <dbReference type="EMBL" id="ELT94449.1"/>
    </source>
</evidence>
<keyword evidence="4" id="KW-1185">Reference proteome</keyword>
<accession>R7TL99</accession>
<organism evidence="2">
    <name type="scientific">Capitella teleta</name>
    <name type="common">Polychaete worm</name>
    <dbReference type="NCBI Taxonomy" id="283909"/>
    <lineage>
        <taxon>Eukaryota</taxon>
        <taxon>Metazoa</taxon>
        <taxon>Spiralia</taxon>
        <taxon>Lophotrochozoa</taxon>
        <taxon>Annelida</taxon>
        <taxon>Polychaeta</taxon>
        <taxon>Sedentaria</taxon>
        <taxon>Scolecida</taxon>
        <taxon>Capitellidae</taxon>
        <taxon>Capitella</taxon>
    </lineage>
</organism>
<proteinExistence type="predicted"/>
<dbReference type="Proteomes" id="UP000014760">
    <property type="component" value="Unassembled WGS sequence"/>
</dbReference>
<dbReference type="InterPro" id="IPR010994">
    <property type="entry name" value="RuvA_2-like"/>
</dbReference>
<dbReference type="EMBL" id="AMQN01012285">
    <property type="status" value="NOT_ANNOTATED_CDS"/>
    <property type="molecule type" value="Genomic_DNA"/>
</dbReference>
<feature type="compositionally biased region" description="Basic and acidic residues" evidence="1">
    <location>
        <begin position="266"/>
        <end position="283"/>
    </location>
</feature>
<evidence type="ECO:0000313" key="4">
    <source>
        <dbReference type="Proteomes" id="UP000014760"/>
    </source>
</evidence>
<feature type="compositionally biased region" description="Basic residues" evidence="1">
    <location>
        <begin position="256"/>
        <end position="265"/>
    </location>
</feature>
<gene>
    <name evidence="2" type="ORF">CAPTEDRAFT_194891</name>
</gene>
<reference evidence="4" key="1">
    <citation type="submission" date="2012-12" db="EMBL/GenBank/DDBJ databases">
        <authorList>
            <person name="Hellsten U."/>
            <person name="Grimwood J."/>
            <person name="Chapman J.A."/>
            <person name="Shapiro H."/>
            <person name="Aerts A."/>
            <person name="Otillar R.P."/>
            <person name="Terry A.Y."/>
            <person name="Boore J.L."/>
            <person name="Simakov O."/>
            <person name="Marletaz F."/>
            <person name="Cho S.-J."/>
            <person name="Edsinger-Gonzales E."/>
            <person name="Havlak P."/>
            <person name="Kuo D.-H."/>
            <person name="Larsson T."/>
            <person name="Lv J."/>
            <person name="Arendt D."/>
            <person name="Savage R."/>
            <person name="Osoegawa K."/>
            <person name="de Jong P."/>
            <person name="Lindberg D.R."/>
            <person name="Seaver E.C."/>
            <person name="Weisblat D.A."/>
            <person name="Putnam N.H."/>
            <person name="Grigoriev I.V."/>
            <person name="Rokhsar D.S."/>
        </authorList>
    </citation>
    <scope>NUCLEOTIDE SEQUENCE</scope>
    <source>
        <strain evidence="4">I ESC-2004</strain>
    </source>
</reference>
<feature type="region of interest" description="Disordered" evidence="1">
    <location>
        <begin position="249"/>
        <end position="283"/>
    </location>
</feature>
<dbReference type="HOGENOM" id="CLU_759208_0_0_1"/>
<sequence length="365" mass="41103">MASNDMRGAGPPVNVATASESRLRSVPGIGEARARSLLEIRRREPLTQEVLLAMPNIPANFWREKLESEPPEVCCDPEQPDLESTTTEISDIASSHSNTKVKLEPAAEDSTTTGFRQIAQVLTMMEKSMRESQEKILGALMASQERHDQQMLEVMAVLSQRGVASGGPETLLQSSAALPRKPLKSTKVDNDTFFQDHFAPEEGTGMMGSDAQLFSTIEKRQNRPPRSTLEPPAMNDGVNVLYEGEDCGGKQVRDPWRHHRPRQERHHWTETRKQQTTNEDRSGSIKQPLRLVSYFTSPSTPPIVKARYNDTHYIDKFTYRQLFGRNRSATMLKARYTDKIHSSDTDRQNVKTNVLLTLKSSSLQQ</sequence>
<dbReference type="SUPFAM" id="SSF47781">
    <property type="entry name" value="RuvA domain 2-like"/>
    <property type="match status" value="1"/>
</dbReference>
<dbReference type="EnsemblMetazoa" id="CapteT194891">
    <property type="protein sequence ID" value="CapteP194891"/>
    <property type="gene ID" value="CapteG194891"/>
</dbReference>
<dbReference type="EMBL" id="KB309421">
    <property type="protein sequence ID" value="ELT94449.1"/>
    <property type="molecule type" value="Genomic_DNA"/>
</dbReference>